<evidence type="ECO:0000313" key="7">
    <source>
        <dbReference type="Proteomes" id="UP001152795"/>
    </source>
</evidence>
<dbReference type="OrthoDB" id="74319at2759"/>
<evidence type="ECO:0000256" key="2">
    <source>
        <dbReference type="ARBA" id="ARBA00022490"/>
    </source>
</evidence>
<evidence type="ECO:0000256" key="3">
    <source>
        <dbReference type="ARBA" id="ARBA00022737"/>
    </source>
</evidence>
<dbReference type="PANTHER" id="PTHR12913">
    <property type="entry name" value="UNR PROTEIN N-RAS UPSTREAM GENE PROTEIN"/>
    <property type="match status" value="1"/>
</dbReference>
<comment type="caution">
    <text evidence="6">The sequence shown here is derived from an EMBL/GenBank/DDBJ whole genome shotgun (WGS) entry which is preliminary data.</text>
</comment>
<dbReference type="GO" id="GO:0003723">
    <property type="term" value="F:RNA binding"/>
    <property type="evidence" value="ECO:0007669"/>
    <property type="project" value="UniProtKB-KW"/>
</dbReference>
<dbReference type="CDD" id="cd04458">
    <property type="entry name" value="CSP_CDS"/>
    <property type="match status" value="2"/>
</dbReference>
<dbReference type="Pfam" id="PF12901">
    <property type="entry name" value="SUZ-C"/>
    <property type="match status" value="1"/>
</dbReference>
<evidence type="ECO:0000256" key="4">
    <source>
        <dbReference type="ARBA" id="ARBA00022884"/>
    </source>
</evidence>
<dbReference type="PROSITE" id="PS00352">
    <property type="entry name" value="CSD_1"/>
    <property type="match status" value="3"/>
</dbReference>
<dbReference type="InterPro" id="IPR056400">
    <property type="entry name" value="CSDE1"/>
</dbReference>
<dbReference type="SMART" id="SM00357">
    <property type="entry name" value="CSP"/>
    <property type="match status" value="5"/>
</dbReference>
<keyword evidence="2" id="KW-0963">Cytoplasm</keyword>
<organism evidence="6 7">
    <name type="scientific">Paramuricea clavata</name>
    <name type="common">Red gorgonian</name>
    <name type="synonym">Violescent sea-whip</name>
    <dbReference type="NCBI Taxonomy" id="317549"/>
    <lineage>
        <taxon>Eukaryota</taxon>
        <taxon>Metazoa</taxon>
        <taxon>Cnidaria</taxon>
        <taxon>Anthozoa</taxon>
        <taxon>Octocorallia</taxon>
        <taxon>Malacalcyonacea</taxon>
        <taxon>Plexauridae</taxon>
        <taxon>Paramuricea</taxon>
    </lineage>
</organism>
<dbReference type="PANTHER" id="PTHR12913:SF1">
    <property type="entry name" value="COLD SHOCK DOMAIN-CONTAINING PROTEIN E1"/>
    <property type="match status" value="1"/>
</dbReference>
<dbReference type="EMBL" id="CACRXK020001529">
    <property type="protein sequence ID" value="CAB3989658.1"/>
    <property type="molecule type" value="Genomic_DNA"/>
</dbReference>
<name>A0A6S7GCD3_PARCT</name>
<reference evidence="6" key="1">
    <citation type="submission" date="2020-04" db="EMBL/GenBank/DDBJ databases">
        <authorList>
            <person name="Alioto T."/>
            <person name="Alioto T."/>
            <person name="Gomez Garrido J."/>
        </authorList>
    </citation>
    <scope>NUCLEOTIDE SEQUENCE</scope>
    <source>
        <strain evidence="6">A484AB</strain>
    </source>
</reference>
<dbReference type="PROSITE" id="PS51857">
    <property type="entry name" value="CSD_2"/>
    <property type="match status" value="5"/>
</dbReference>
<evidence type="ECO:0000256" key="1">
    <source>
        <dbReference type="ARBA" id="ARBA00004496"/>
    </source>
</evidence>
<accession>A0A6S7GCD3</accession>
<protein>
    <submittedName>
        <fullName evidence="6">Cold shock domain-containing E1-like</fullName>
    </submittedName>
</protein>
<evidence type="ECO:0000256" key="5">
    <source>
        <dbReference type="ARBA" id="ARBA00044751"/>
    </source>
</evidence>
<comment type="similarity">
    <text evidence="5">Belongs to the UNR family.</text>
</comment>
<keyword evidence="7" id="KW-1185">Reference proteome</keyword>
<evidence type="ECO:0000313" key="6">
    <source>
        <dbReference type="EMBL" id="CAB3989658.1"/>
    </source>
</evidence>
<dbReference type="Gene3D" id="2.40.50.140">
    <property type="entry name" value="Nucleic acid-binding proteins"/>
    <property type="match status" value="5"/>
</dbReference>
<dbReference type="SUPFAM" id="SSF50249">
    <property type="entry name" value="Nucleic acid-binding proteins"/>
    <property type="match status" value="5"/>
</dbReference>
<comment type="subcellular location">
    <subcellularLocation>
        <location evidence="1">Cytoplasm</location>
    </subcellularLocation>
</comment>
<sequence>MATDAWKKHSLQNSGSRDFHNGDYYFSNGKQANNFHSKTRETGVIEKLCQTYGFIECAEQDLRVFFHYSQYKGHASELETGDSVEFDVTSDSRTGKPIACRILKLEHGSVTFEVKSEERVTGKVELEATKPTRYSYPKQPASRSSVSEAGRVSYDVNGESFFLPYYQAEILSNSQLYKGDTVSFFILENKRNGQHCAVELLLVEAAPPVYVQGIVCSLKESFGFIERADKVNEIFFHYSEFQGDIGDLLLGDDVQFVVHDRNGKEVAVSVEHLPEGTVKFEDCSKDTFQGTVDKVFSRTKRQEPLNGKIFYSINDGTSELPYGEKDVLGEFTILPGDVVGFKIATDRRDSLKRATEIYLIKEVESFNGGSVRERGFVSALKDGFGFIQCCDRDARLFFHFSELIDTEQEINFSDEVEFSVVDDQVTRRLHAIRVRILPRGSISLKPMTEEWFSGIVDREPLPWMGRSPRKGERERDSECGLIVACIEDEKITLPFLPADSDLRAMAKFGDQVEFQVSVSERTGHQMAVNMTVMKRNSDVKHLGFVATLKETFGFTELADHEKEVFFRFAEYDGDIDDLSIGDEVEFNITSKGGKVAAERLVKLPSGTIPQETVISDAYEGRILRPLRRADPQQLHYQGLIEYFVETPDDYDGKETEDDNDESVYVIPYGITGLVDKKTVLQCGEKVEFRIGCLDASDKRFAVEITAKRERLRAVVESVKGEYGFIAYETDEAKNLFFHTSEIEDDTLSIKTGDTVEFFIVQNTRNGKLSASKISVVSERQRPERLVRRSLGLNGDDQALKFAIIRQPTGPDNTRGFKHQRALDLVDNISNLTLDEQE</sequence>
<proteinExistence type="inferred from homology"/>
<dbReference type="GO" id="GO:0005737">
    <property type="term" value="C:cytoplasm"/>
    <property type="evidence" value="ECO:0007669"/>
    <property type="project" value="UniProtKB-SubCell"/>
</dbReference>
<keyword evidence="3" id="KW-0677">Repeat</keyword>
<dbReference type="InterPro" id="IPR019844">
    <property type="entry name" value="CSD_CS"/>
</dbReference>
<dbReference type="InterPro" id="IPR002059">
    <property type="entry name" value="CSP_DNA-bd"/>
</dbReference>
<gene>
    <name evidence="6" type="ORF">PACLA_8A054344</name>
</gene>
<dbReference type="Pfam" id="PF00313">
    <property type="entry name" value="CSD"/>
    <property type="match status" value="5"/>
</dbReference>
<dbReference type="PROSITE" id="PS51938">
    <property type="entry name" value="SUZ_C"/>
    <property type="match status" value="1"/>
</dbReference>
<dbReference type="InterPro" id="IPR011129">
    <property type="entry name" value="CSD"/>
</dbReference>
<dbReference type="Pfam" id="PF23456">
    <property type="entry name" value="CSDE1"/>
    <property type="match status" value="2"/>
</dbReference>
<dbReference type="InterPro" id="IPR012340">
    <property type="entry name" value="NA-bd_OB-fold"/>
</dbReference>
<dbReference type="AlphaFoldDB" id="A0A6S7GCD3"/>
<keyword evidence="4" id="KW-0694">RNA-binding</keyword>
<dbReference type="InterPro" id="IPR024642">
    <property type="entry name" value="SUZ-C"/>
</dbReference>
<dbReference type="Proteomes" id="UP001152795">
    <property type="component" value="Unassembled WGS sequence"/>
</dbReference>